<evidence type="ECO:0000256" key="1">
    <source>
        <dbReference type="ARBA" id="ARBA00006432"/>
    </source>
</evidence>
<comment type="similarity">
    <text evidence="1">Belongs to the ATP-dependent AMP-binding enzyme family.</text>
</comment>
<evidence type="ECO:0000256" key="2">
    <source>
        <dbReference type="ARBA" id="ARBA00012959"/>
    </source>
</evidence>
<evidence type="ECO:0000313" key="12">
    <source>
        <dbReference type="Proteomes" id="UP000636709"/>
    </source>
</evidence>
<feature type="domain" description="AMP-dependent synthetase/ligase" evidence="9">
    <location>
        <begin position="45"/>
        <end position="418"/>
    </location>
</feature>
<gene>
    <name evidence="11" type="ORF">HU200_060012</name>
</gene>
<evidence type="ECO:0000259" key="9">
    <source>
        <dbReference type="Pfam" id="PF00501"/>
    </source>
</evidence>
<dbReference type="AlphaFoldDB" id="A0A835AD42"/>
<dbReference type="EC" id="6.2.1.12" evidence="2"/>
<sequence>MHMETYLTAGYCAATGIYSSHHPPLATVTASSFPDYIFPRLLELPPDRPAFVDASTGATLSFADLRALSLKAATALSALGLRRGHVALLLAPNSLHFPILSLGVLALGAVLSTTNPLLTANELAGLAQDSEPFLALTTAELAPKLVSLTSTRVVLIDQFLAGIEDHEAWACHNSPVCQDDPALHFYSSGTTGKSKCVVSTHGNAIATGEILQSIWRRGGGGDYGNGNVDVYGCVLPMFHLFGFSMFVLGTPAMGATTVLVPGRFSVDRLMVAMEEHKVTRLLAVPPIVVQMEKVRAGELLLTSTRRRLCLTDVVSSGAPLQREQMARFHSCFPGVKITQCYGLTEATVIVTMDDLSLLHNDDDGTVEVEFSNEPSPTVGRLVPSTEARIVDVDSGESLPPNRVGELWLRGPSVMQGYLRCEEATAAALVVADGGGRWLRTGDLCFVDFRGFVHVVDRIKELIKYKAYQVAPAELEDVLASHPDIQDVAVAPYPDEEAGEIPVACVVRKPGSSKLKAQDIISFVQSKVAPYKKVRKVVFVDCIDRSPSGKILRAQLKSFVRTCEIHGEAELRCANRV</sequence>
<dbReference type="PANTHER" id="PTHR24096">
    <property type="entry name" value="LONG-CHAIN-FATTY-ACID--COA LIGASE"/>
    <property type="match status" value="1"/>
</dbReference>
<comment type="catalytic activity">
    <reaction evidence="6">
        <text>(E)-4-coumarate + ATP + H(+) = (E)-4-coumaroyl-AMP + diphosphate</text>
        <dbReference type="Rhea" id="RHEA:72419"/>
        <dbReference type="ChEBI" id="CHEBI:12876"/>
        <dbReference type="ChEBI" id="CHEBI:15378"/>
        <dbReference type="ChEBI" id="CHEBI:30616"/>
        <dbReference type="ChEBI" id="CHEBI:33019"/>
        <dbReference type="ChEBI" id="CHEBI:192348"/>
    </reaction>
    <physiologicalReaction direction="left-to-right" evidence="6">
        <dbReference type="Rhea" id="RHEA:72420"/>
    </physiologicalReaction>
</comment>
<keyword evidence="3" id="KW-0436">Ligase</keyword>
<comment type="catalytic activity">
    <reaction evidence="8">
        <text>(E)-4-coumarate + ATP + CoA = (E)-4-coumaroyl-CoA + AMP + diphosphate</text>
        <dbReference type="Rhea" id="RHEA:19641"/>
        <dbReference type="ChEBI" id="CHEBI:12876"/>
        <dbReference type="ChEBI" id="CHEBI:30616"/>
        <dbReference type="ChEBI" id="CHEBI:33019"/>
        <dbReference type="ChEBI" id="CHEBI:57287"/>
        <dbReference type="ChEBI" id="CHEBI:85008"/>
        <dbReference type="ChEBI" id="CHEBI:456215"/>
        <dbReference type="EC" id="6.2.1.12"/>
    </reaction>
    <physiologicalReaction direction="left-to-right" evidence="8">
        <dbReference type="Rhea" id="RHEA:19642"/>
    </physiologicalReaction>
</comment>
<dbReference type="GO" id="GO:0005777">
    <property type="term" value="C:peroxisome"/>
    <property type="evidence" value="ECO:0007669"/>
    <property type="project" value="TreeGrafter"/>
</dbReference>
<proteinExistence type="inferred from homology"/>
<dbReference type="OrthoDB" id="10253869at2759"/>
<dbReference type="Pfam" id="PF13193">
    <property type="entry name" value="AMP-binding_C"/>
    <property type="match status" value="1"/>
</dbReference>
<evidence type="ECO:0000256" key="5">
    <source>
        <dbReference type="ARBA" id="ARBA00022840"/>
    </source>
</evidence>
<dbReference type="Proteomes" id="UP000636709">
    <property type="component" value="Unassembled WGS sequence"/>
</dbReference>
<keyword evidence="4" id="KW-0547">Nucleotide-binding</keyword>
<dbReference type="GO" id="GO:0005524">
    <property type="term" value="F:ATP binding"/>
    <property type="evidence" value="ECO:0007669"/>
    <property type="project" value="UniProtKB-KW"/>
</dbReference>
<evidence type="ECO:0000256" key="6">
    <source>
        <dbReference type="ARBA" id="ARBA00034219"/>
    </source>
</evidence>
<dbReference type="InterPro" id="IPR025110">
    <property type="entry name" value="AMP-bd_C"/>
</dbReference>
<dbReference type="FunFam" id="3.30.300.30:FF:000007">
    <property type="entry name" value="4-coumarate--CoA ligase 2"/>
    <property type="match status" value="1"/>
</dbReference>
<comment type="caution">
    <text evidence="11">The sequence shown here is derived from an EMBL/GenBank/DDBJ whole genome shotgun (WGS) entry which is preliminary data.</text>
</comment>
<dbReference type="Gene3D" id="3.40.50.12780">
    <property type="entry name" value="N-terminal domain of ligase-like"/>
    <property type="match status" value="1"/>
</dbReference>
<dbReference type="InterPro" id="IPR042099">
    <property type="entry name" value="ANL_N_sf"/>
</dbReference>
<comment type="catalytic activity">
    <reaction evidence="7">
        <text>(E)-4-coumaroyl-AMP + CoA = (E)-4-coumaroyl-CoA + AMP + H(+)</text>
        <dbReference type="Rhea" id="RHEA:72423"/>
        <dbReference type="ChEBI" id="CHEBI:15378"/>
        <dbReference type="ChEBI" id="CHEBI:57287"/>
        <dbReference type="ChEBI" id="CHEBI:85008"/>
        <dbReference type="ChEBI" id="CHEBI:192348"/>
        <dbReference type="ChEBI" id="CHEBI:456215"/>
    </reaction>
    <physiologicalReaction direction="left-to-right" evidence="7">
        <dbReference type="Rhea" id="RHEA:72424"/>
    </physiologicalReaction>
</comment>
<dbReference type="Pfam" id="PF00501">
    <property type="entry name" value="AMP-binding"/>
    <property type="match status" value="1"/>
</dbReference>
<dbReference type="EMBL" id="JACEFO010002497">
    <property type="protein sequence ID" value="KAF8657452.1"/>
    <property type="molecule type" value="Genomic_DNA"/>
</dbReference>
<feature type="domain" description="AMP-binding enzyme C-terminal" evidence="10">
    <location>
        <begin position="473"/>
        <end position="549"/>
    </location>
</feature>
<name>A0A835AD42_9POAL</name>
<evidence type="ECO:0000256" key="7">
    <source>
        <dbReference type="ARBA" id="ARBA00034223"/>
    </source>
</evidence>
<keyword evidence="12" id="KW-1185">Reference proteome</keyword>
<dbReference type="GO" id="GO:0016207">
    <property type="term" value="F:4-coumarate-CoA ligase activity"/>
    <property type="evidence" value="ECO:0007669"/>
    <property type="project" value="UniProtKB-EC"/>
</dbReference>
<keyword evidence="5" id="KW-0067">ATP-binding</keyword>
<evidence type="ECO:0000313" key="11">
    <source>
        <dbReference type="EMBL" id="KAF8657452.1"/>
    </source>
</evidence>
<evidence type="ECO:0000256" key="3">
    <source>
        <dbReference type="ARBA" id="ARBA00022598"/>
    </source>
</evidence>
<evidence type="ECO:0000256" key="4">
    <source>
        <dbReference type="ARBA" id="ARBA00022741"/>
    </source>
</evidence>
<organism evidence="11 12">
    <name type="scientific">Digitaria exilis</name>
    <dbReference type="NCBI Taxonomy" id="1010633"/>
    <lineage>
        <taxon>Eukaryota</taxon>
        <taxon>Viridiplantae</taxon>
        <taxon>Streptophyta</taxon>
        <taxon>Embryophyta</taxon>
        <taxon>Tracheophyta</taxon>
        <taxon>Spermatophyta</taxon>
        <taxon>Magnoliopsida</taxon>
        <taxon>Liliopsida</taxon>
        <taxon>Poales</taxon>
        <taxon>Poaceae</taxon>
        <taxon>PACMAD clade</taxon>
        <taxon>Panicoideae</taxon>
        <taxon>Panicodae</taxon>
        <taxon>Paniceae</taxon>
        <taxon>Anthephorinae</taxon>
        <taxon>Digitaria</taxon>
    </lineage>
</organism>
<evidence type="ECO:0000259" key="10">
    <source>
        <dbReference type="Pfam" id="PF13193"/>
    </source>
</evidence>
<dbReference type="Gene3D" id="3.30.300.30">
    <property type="match status" value="1"/>
</dbReference>
<accession>A0A835AD42</accession>
<protein>
    <recommendedName>
        <fullName evidence="2">4-coumarate--CoA ligase</fullName>
        <ecNumber evidence="2">6.2.1.12</ecNumber>
    </recommendedName>
</protein>
<evidence type="ECO:0000256" key="8">
    <source>
        <dbReference type="ARBA" id="ARBA00034252"/>
    </source>
</evidence>
<dbReference type="InterPro" id="IPR045851">
    <property type="entry name" value="AMP-bd_C_sf"/>
</dbReference>
<dbReference type="PANTHER" id="PTHR24096:SF338">
    <property type="entry name" value="4-COUMARATE--COA LIGASE-LIKE 8-RELATED"/>
    <property type="match status" value="1"/>
</dbReference>
<dbReference type="SUPFAM" id="SSF56801">
    <property type="entry name" value="Acetyl-CoA synthetase-like"/>
    <property type="match status" value="1"/>
</dbReference>
<dbReference type="InterPro" id="IPR000873">
    <property type="entry name" value="AMP-dep_synth/lig_dom"/>
</dbReference>
<reference evidence="11" key="1">
    <citation type="submission" date="2020-07" db="EMBL/GenBank/DDBJ databases">
        <title>Genome sequence and genetic diversity analysis of an under-domesticated orphan crop, white fonio (Digitaria exilis).</title>
        <authorList>
            <person name="Bennetzen J.L."/>
            <person name="Chen S."/>
            <person name="Ma X."/>
            <person name="Wang X."/>
            <person name="Yssel A.E.J."/>
            <person name="Chaluvadi S.R."/>
            <person name="Johnson M."/>
            <person name="Gangashetty P."/>
            <person name="Hamidou F."/>
            <person name="Sanogo M.D."/>
            <person name="Zwaenepoel A."/>
            <person name="Wallace J."/>
            <person name="Van De Peer Y."/>
            <person name="Van Deynze A."/>
        </authorList>
    </citation>
    <scope>NUCLEOTIDE SEQUENCE</scope>
    <source>
        <tissue evidence="11">Leaves</tissue>
    </source>
</reference>